<evidence type="ECO:0000313" key="3">
    <source>
        <dbReference type="Proteomes" id="UP001525890"/>
    </source>
</evidence>
<dbReference type="RefSeq" id="WP_368006309.1">
    <property type="nucleotide sequence ID" value="NZ_JAMXFF010000012.1"/>
</dbReference>
<gene>
    <name evidence="2" type="ORF">NG799_10060</name>
</gene>
<comment type="caution">
    <text evidence="2">The sequence shown here is derived from an EMBL/GenBank/DDBJ whole genome shotgun (WGS) entry which is preliminary data.</text>
</comment>
<organism evidence="2 3">
    <name type="scientific">Laspinema palackyanum D2a</name>
    <dbReference type="NCBI Taxonomy" id="2953684"/>
    <lineage>
        <taxon>Bacteria</taxon>
        <taxon>Bacillati</taxon>
        <taxon>Cyanobacteriota</taxon>
        <taxon>Cyanophyceae</taxon>
        <taxon>Oscillatoriophycideae</taxon>
        <taxon>Oscillatoriales</taxon>
        <taxon>Laspinemataceae</taxon>
        <taxon>Laspinema</taxon>
        <taxon>Laspinema palackyanum</taxon>
    </lineage>
</organism>
<sequence>MEKNFYPMTRRRSLAGEKPDLPVQDAPGCRGILSGGLTRCSPGCV</sequence>
<proteinExistence type="predicted"/>
<dbReference type="Proteomes" id="UP001525890">
    <property type="component" value="Unassembled WGS sequence"/>
</dbReference>
<evidence type="ECO:0000313" key="2">
    <source>
        <dbReference type="EMBL" id="MCT7966674.1"/>
    </source>
</evidence>
<evidence type="ECO:0000256" key="1">
    <source>
        <dbReference type="SAM" id="MobiDB-lite"/>
    </source>
</evidence>
<reference evidence="2 3" key="1">
    <citation type="journal article" date="2022" name="Front. Microbiol.">
        <title>High genomic differentiation and limited gene flow indicate recent cryptic speciation within the genus Laspinema (cyanobacteria).</title>
        <authorList>
            <person name="Stanojkovic A."/>
            <person name="Skoupy S."/>
            <person name="Skaloud P."/>
            <person name="Dvorak P."/>
        </authorList>
    </citation>
    <scope>NUCLEOTIDE SEQUENCE [LARGE SCALE GENOMIC DNA]</scope>
    <source>
        <strain evidence="2 3">D2a</strain>
    </source>
</reference>
<keyword evidence="3" id="KW-1185">Reference proteome</keyword>
<dbReference type="EMBL" id="JAMXFF010000012">
    <property type="protein sequence ID" value="MCT7966674.1"/>
    <property type="molecule type" value="Genomic_DNA"/>
</dbReference>
<name>A0ABT2MPJ9_9CYAN</name>
<feature type="region of interest" description="Disordered" evidence="1">
    <location>
        <begin position="1"/>
        <end position="21"/>
    </location>
</feature>
<accession>A0ABT2MPJ9</accession>
<protein>
    <submittedName>
        <fullName evidence="2">Uncharacterized protein</fullName>
    </submittedName>
</protein>